<keyword evidence="1" id="KW-0238">DNA-binding</keyword>
<organism evidence="3 4">
    <name type="scientific">Nitratireductor thuwali</name>
    <dbReference type="NCBI Taxonomy" id="2267699"/>
    <lineage>
        <taxon>Bacteria</taxon>
        <taxon>Pseudomonadati</taxon>
        <taxon>Pseudomonadota</taxon>
        <taxon>Alphaproteobacteria</taxon>
        <taxon>Hyphomicrobiales</taxon>
        <taxon>Phyllobacteriaceae</taxon>
        <taxon>Nitratireductor</taxon>
    </lineage>
</organism>
<dbReference type="SUPFAM" id="SSF89447">
    <property type="entry name" value="AbrB/MazE/MraZ-like"/>
    <property type="match status" value="1"/>
</dbReference>
<dbReference type="PROSITE" id="PS51740">
    <property type="entry name" value="SPOVT_ABRB"/>
    <property type="match status" value="1"/>
</dbReference>
<dbReference type="Pfam" id="PF04014">
    <property type="entry name" value="MazE_antitoxin"/>
    <property type="match status" value="1"/>
</dbReference>
<keyword evidence="4" id="KW-1185">Reference proteome</keyword>
<name>A0ABY5MJB3_9HYPH</name>
<evidence type="ECO:0000313" key="4">
    <source>
        <dbReference type="Proteomes" id="UP001342418"/>
    </source>
</evidence>
<evidence type="ECO:0000259" key="2">
    <source>
        <dbReference type="PROSITE" id="PS51740"/>
    </source>
</evidence>
<evidence type="ECO:0000313" key="3">
    <source>
        <dbReference type="EMBL" id="UUP17256.1"/>
    </source>
</evidence>
<feature type="domain" description="SpoVT-AbrB" evidence="2">
    <location>
        <begin position="2"/>
        <end position="47"/>
    </location>
</feature>
<dbReference type="Proteomes" id="UP001342418">
    <property type="component" value="Chromosome"/>
</dbReference>
<protein>
    <recommendedName>
        <fullName evidence="2">SpoVT-AbrB domain-containing protein</fullName>
    </recommendedName>
</protein>
<reference evidence="3 4" key="1">
    <citation type="submission" date="2018-07" db="EMBL/GenBank/DDBJ databases">
        <title>Genome sequence of Nitratireductor thuwali#1536.</title>
        <authorList>
            <person name="Michoud G."/>
            <person name="Merlino G."/>
            <person name="Sefrji F.O."/>
            <person name="Daffonchio D."/>
        </authorList>
    </citation>
    <scope>NUCLEOTIDE SEQUENCE [LARGE SCALE GENOMIC DNA]</scope>
    <source>
        <strain evidence="4">Nit1536</strain>
    </source>
</reference>
<dbReference type="EMBL" id="CP030941">
    <property type="protein sequence ID" value="UUP17256.1"/>
    <property type="molecule type" value="Genomic_DNA"/>
</dbReference>
<proteinExistence type="predicted"/>
<dbReference type="Gene3D" id="2.10.260.10">
    <property type="match status" value="1"/>
</dbReference>
<dbReference type="NCBIfam" id="TIGR01439">
    <property type="entry name" value="lp_hng_hel_AbrB"/>
    <property type="match status" value="1"/>
</dbReference>
<dbReference type="InterPro" id="IPR007159">
    <property type="entry name" value="SpoVT-AbrB_dom"/>
</dbReference>
<gene>
    <name evidence="3" type="ORF">NTH_01718</name>
</gene>
<dbReference type="SMART" id="SM00966">
    <property type="entry name" value="SpoVT_AbrB"/>
    <property type="match status" value="1"/>
</dbReference>
<evidence type="ECO:0000256" key="1">
    <source>
        <dbReference type="PROSITE-ProRule" id="PRU01076"/>
    </source>
</evidence>
<accession>A0ABY5MJB3</accession>
<dbReference type="InterPro" id="IPR037914">
    <property type="entry name" value="SpoVT-AbrB_sf"/>
</dbReference>
<dbReference type="RefSeq" id="WP_265517700.1">
    <property type="nucleotide sequence ID" value="NZ_CP030941.1"/>
</dbReference>
<sequence>MGDFVTLTSKGQITLPKDVRERLALKPGDTIAWTIVDDHLVGTARNLEFADLAGILGDPPGGPASLEEIDAAVGEAVGRHVAGEDGDDSREDAA</sequence>